<evidence type="ECO:0000256" key="1">
    <source>
        <dbReference type="SAM" id="Phobius"/>
    </source>
</evidence>
<feature type="transmembrane region" description="Helical" evidence="1">
    <location>
        <begin position="137"/>
        <end position="155"/>
    </location>
</feature>
<gene>
    <name evidence="2" type="ORF">GBK04_23020</name>
</gene>
<organism evidence="2 3">
    <name type="scientific">Salmonirosea aquatica</name>
    <dbReference type="NCBI Taxonomy" id="2654236"/>
    <lineage>
        <taxon>Bacteria</taxon>
        <taxon>Pseudomonadati</taxon>
        <taxon>Bacteroidota</taxon>
        <taxon>Cytophagia</taxon>
        <taxon>Cytophagales</taxon>
        <taxon>Spirosomataceae</taxon>
        <taxon>Salmonirosea</taxon>
    </lineage>
</organism>
<name>A0A7C9BUE3_9BACT</name>
<proteinExistence type="predicted"/>
<keyword evidence="3" id="KW-1185">Reference proteome</keyword>
<comment type="caution">
    <text evidence="2">The sequence shown here is derived from an EMBL/GenBank/DDBJ whole genome shotgun (WGS) entry which is preliminary data.</text>
</comment>
<feature type="transmembrane region" description="Helical" evidence="1">
    <location>
        <begin position="89"/>
        <end position="112"/>
    </location>
</feature>
<evidence type="ECO:0000313" key="3">
    <source>
        <dbReference type="Proteomes" id="UP000479293"/>
    </source>
</evidence>
<dbReference type="AlphaFoldDB" id="A0A7C9BUE3"/>
<feature type="transmembrane region" description="Helical" evidence="1">
    <location>
        <begin position="7"/>
        <end position="25"/>
    </location>
</feature>
<accession>A0A7C9BUE3</accession>
<reference evidence="2 3" key="1">
    <citation type="submission" date="2019-10" db="EMBL/GenBank/DDBJ databases">
        <title>Draft Genome Sequence of Cytophagaceae sp. SJW1-29.</title>
        <authorList>
            <person name="Choi A."/>
        </authorList>
    </citation>
    <scope>NUCLEOTIDE SEQUENCE [LARGE SCALE GENOMIC DNA]</scope>
    <source>
        <strain evidence="2 3">SJW1-29</strain>
    </source>
</reference>
<keyword evidence="1" id="KW-0812">Transmembrane</keyword>
<keyword evidence="1" id="KW-1133">Transmembrane helix</keyword>
<evidence type="ECO:0000313" key="2">
    <source>
        <dbReference type="EMBL" id="MPR36139.1"/>
    </source>
</evidence>
<protein>
    <submittedName>
        <fullName evidence="2">DUF1772 domain-containing protein</fullName>
    </submittedName>
</protein>
<dbReference type="Proteomes" id="UP000479293">
    <property type="component" value="Unassembled WGS sequence"/>
</dbReference>
<sequence>MNHVSEILLSLFILNLGTAFGAGLYETKIVLPRWFHKTTDGYRVNAAAMRDLDSGRSFWAFVTTGPLTLLTLANLVFAWQSQQPDHSGWMAAALVALLERVGTFAFFIPTAIKLGKADQLAPAQASRKVTLWLNANYIRNALTLIASLLALRALAIGV</sequence>
<dbReference type="EMBL" id="WHLY01000002">
    <property type="protein sequence ID" value="MPR36139.1"/>
    <property type="molecule type" value="Genomic_DNA"/>
</dbReference>
<dbReference type="RefSeq" id="WP_152763793.1">
    <property type="nucleotide sequence ID" value="NZ_WHLY01000002.1"/>
</dbReference>
<feature type="transmembrane region" description="Helical" evidence="1">
    <location>
        <begin position="58"/>
        <end position="77"/>
    </location>
</feature>
<keyword evidence="1" id="KW-0472">Membrane</keyword>